<gene>
    <name evidence="1" type="ORF">PNH38_04790</name>
</gene>
<organism evidence="1 2">
    <name type="scientific">Anoxybacteroides rupiense</name>
    <dbReference type="NCBI Taxonomy" id="311460"/>
    <lineage>
        <taxon>Bacteria</taxon>
        <taxon>Bacillati</taxon>
        <taxon>Bacillota</taxon>
        <taxon>Bacilli</taxon>
        <taxon>Bacillales</taxon>
        <taxon>Anoxybacillaceae</taxon>
        <taxon>Anoxybacteroides</taxon>
    </lineage>
</organism>
<dbReference type="Pfam" id="PF10628">
    <property type="entry name" value="CotE"/>
    <property type="match status" value="1"/>
</dbReference>
<proteinExistence type="predicted"/>
<keyword evidence="1" id="KW-0946">Virion</keyword>
<reference evidence="1 2" key="1">
    <citation type="submission" date="2023-01" db="EMBL/GenBank/DDBJ databases">
        <title>Genome-based reclassification of Anoxybacillus geothermalis as a later heterotypic synonym of Anoxybacillus rupiensis.</title>
        <authorList>
            <person name="Inan Bektas K."/>
            <person name="Canakci S."/>
            <person name="Belduz A.A."/>
            <person name="Guler H.H."/>
        </authorList>
    </citation>
    <scope>NUCLEOTIDE SEQUENCE [LARGE SCALE GENOMIC DNA]</scope>
    <source>
        <strain evidence="1 2">DSM 17127</strain>
    </source>
</reference>
<accession>A0ABT5W4J4</accession>
<evidence type="ECO:0000313" key="1">
    <source>
        <dbReference type="EMBL" id="MDE8563201.1"/>
    </source>
</evidence>
<sequence>MSEYREIITKSVVGKGRKFSQSTHTLAAPNHPSSILGCWIINHRYEAKKNGRTIEIHGRYDINVWYSYHNNTKTEVVNETVSYTDIVKLKYRNDDEVISDDSDIIVRVVQQPNCLECTISANGNKIVVQAEREFVAEVIGETKVWVAIHPDGYGSEEDFDYDVDDELEDLTPDVLIGDDE</sequence>
<dbReference type="InterPro" id="IPR018901">
    <property type="entry name" value="Spore_coat_CotE"/>
</dbReference>
<evidence type="ECO:0000313" key="2">
    <source>
        <dbReference type="Proteomes" id="UP001213979"/>
    </source>
</evidence>
<dbReference type="Proteomes" id="UP001213979">
    <property type="component" value="Unassembled WGS sequence"/>
</dbReference>
<keyword evidence="1" id="KW-0167">Capsid protein</keyword>
<comment type="caution">
    <text evidence="1">The sequence shown here is derived from an EMBL/GenBank/DDBJ whole genome shotgun (WGS) entry which is preliminary data.</text>
</comment>
<protein>
    <submittedName>
        <fullName evidence="1">Outer spore coat protein CotE</fullName>
    </submittedName>
</protein>
<name>A0ABT5W4J4_9BACL</name>
<keyword evidence="2" id="KW-1185">Reference proteome</keyword>
<dbReference type="EMBL" id="JAQOTG010000002">
    <property type="protein sequence ID" value="MDE8563201.1"/>
    <property type="molecule type" value="Genomic_DNA"/>
</dbReference>
<dbReference type="RefSeq" id="WP_044746063.1">
    <property type="nucleotide sequence ID" value="NZ_JACIDF010000001.1"/>
</dbReference>